<sequence>MLWEKDEIIIGDNKYTVDHTTGSIKRYNEKSKMWVSVTFGCGNETKADELIKTLTDEYIQQCLDTRKSPT</sequence>
<reference evidence="2" key="1">
    <citation type="submission" date="2018-12" db="EMBL/GenBank/DDBJ databases">
        <title>Complete genome sequence of Paenibacillus sp. MBLB1234.</title>
        <authorList>
            <person name="Nam Y.-D."/>
            <person name="Kang J."/>
            <person name="Chung W.-H."/>
            <person name="Park Y.S."/>
        </authorList>
    </citation>
    <scope>NUCLEOTIDE SEQUENCE [LARGE SCALE GENOMIC DNA]</scope>
    <source>
        <strain evidence="2">MBLB1234</strain>
    </source>
</reference>
<evidence type="ECO:0000313" key="1">
    <source>
        <dbReference type="EMBL" id="AZS16455.1"/>
    </source>
</evidence>
<evidence type="ECO:0000313" key="2">
    <source>
        <dbReference type="Proteomes" id="UP000270678"/>
    </source>
</evidence>
<dbReference type="OrthoDB" id="2667217at2"/>
<dbReference type="AlphaFoldDB" id="A0A3Q9IEM1"/>
<dbReference type="Proteomes" id="UP000270678">
    <property type="component" value="Chromosome"/>
</dbReference>
<dbReference type="RefSeq" id="WP_127001072.1">
    <property type="nucleotide sequence ID" value="NZ_CP034346.1"/>
</dbReference>
<proteinExistence type="predicted"/>
<accession>A0A3Q9IEM1</accession>
<protein>
    <submittedName>
        <fullName evidence="1">Uncharacterized protein</fullName>
    </submittedName>
</protein>
<keyword evidence="2" id="KW-1185">Reference proteome</keyword>
<gene>
    <name evidence="1" type="ORF">EI981_19705</name>
</gene>
<dbReference type="EMBL" id="CP034346">
    <property type="protein sequence ID" value="AZS16455.1"/>
    <property type="molecule type" value="Genomic_DNA"/>
</dbReference>
<name>A0A3Q9IEM1_9BACL</name>
<organism evidence="1 2">
    <name type="scientific">Paenibacillus lutimineralis</name>
    <dbReference type="NCBI Taxonomy" id="2707005"/>
    <lineage>
        <taxon>Bacteria</taxon>
        <taxon>Bacillati</taxon>
        <taxon>Bacillota</taxon>
        <taxon>Bacilli</taxon>
        <taxon>Bacillales</taxon>
        <taxon>Paenibacillaceae</taxon>
        <taxon>Paenibacillus</taxon>
    </lineage>
</organism>
<dbReference type="KEGG" id="plut:EI981_19705"/>